<evidence type="ECO:0000256" key="5">
    <source>
        <dbReference type="HAMAP-Rule" id="MF_00948"/>
    </source>
</evidence>
<dbReference type="InterPro" id="IPR001062">
    <property type="entry name" value="Transcrpt_antiterm_NusG"/>
</dbReference>
<keyword evidence="3 5" id="KW-0805">Transcription regulation</keyword>
<keyword evidence="1 5" id="KW-0806">Transcription termination</keyword>
<dbReference type="CDD" id="cd09891">
    <property type="entry name" value="NGN_Bact_1"/>
    <property type="match status" value="1"/>
</dbReference>
<dbReference type="PRINTS" id="PR00338">
    <property type="entry name" value="NUSGTNSCPFCT"/>
</dbReference>
<dbReference type="GO" id="GO:0006353">
    <property type="term" value="P:DNA-templated transcription termination"/>
    <property type="evidence" value="ECO:0007669"/>
    <property type="project" value="UniProtKB-UniRule"/>
</dbReference>
<comment type="similarity">
    <text evidence="5 7">Belongs to the NusG family.</text>
</comment>
<dbReference type="RefSeq" id="WP_353423907.1">
    <property type="nucleotide sequence ID" value="NZ_CP117826.1"/>
</dbReference>
<dbReference type="HAMAP" id="MF_00948">
    <property type="entry name" value="NusG"/>
    <property type="match status" value="1"/>
</dbReference>
<dbReference type="SMART" id="SM00739">
    <property type="entry name" value="KOW"/>
    <property type="match status" value="1"/>
</dbReference>
<name>A0AAU8AAD6_9FIRM</name>
<dbReference type="SMART" id="SM00738">
    <property type="entry name" value="NGN"/>
    <property type="match status" value="1"/>
</dbReference>
<dbReference type="Gene3D" id="3.30.70.940">
    <property type="entry name" value="NusG, N-terminal domain"/>
    <property type="match status" value="1"/>
</dbReference>
<accession>A0AAU8AAD6</accession>
<feature type="domain" description="KOW" evidence="10">
    <location>
        <begin position="155"/>
        <end position="182"/>
    </location>
</feature>
<dbReference type="EMBL" id="CP117826">
    <property type="protein sequence ID" value="XCC63188.1"/>
    <property type="molecule type" value="Genomic_DNA"/>
</dbReference>
<dbReference type="InterPro" id="IPR005824">
    <property type="entry name" value="KOW"/>
</dbReference>
<dbReference type="AlphaFoldDB" id="A0AAU8AAD6"/>
<dbReference type="InterPro" id="IPR014722">
    <property type="entry name" value="Rib_uL2_dom2"/>
</dbReference>
<keyword evidence="4 5" id="KW-0804">Transcription</keyword>
<evidence type="ECO:0000256" key="8">
    <source>
        <dbReference type="SAM" id="MobiDB-lite"/>
    </source>
</evidence>
<evidence type="ECO:0000256" key="1">
    <source>
        <dbReference type="ARBA" id="ARBA00022472"/>
    </source>
</evidence>
<evidence type="ECO:0000256" key="4">
    <source>
        <dbReference type="ARBA" id="ARBA00023163"/>
    </source>
</evidence>
<evidence type="ECO:0000259" key="9">
    <source>
        <dbReference type="SMART" id="SM00738"/>
    </source>
</evidence>
<evidence type="ECO:0000259" key="10">
    <source>
        <dbReference type="SMART" id="SM00739"/>
    </source>
</evidence>
<keyword evidence="2 5" id="KW-0889">Transcription antitermination</keyword>
<dbReference type="SUPFAM" id="SSF50104">
    <property type="entry name" value="Translation proteins SH3-like domain"/>
    <property type="match status" value="1"/>
</dbReference>
<protein>
    <recommendedName>
        <fullName evidence="5 6">Transcription termination/antitermination protein NusG</fullName>
    </recommendedName>
</protein>
<organism evidence="11">
    <name type="scientific">Christensenella massiliensis</name>
    <dbReference type="NCBI Taxonomy" id="1805714"/>
    <lineage>
        <taxon>Bacteria</taxon>
        <taxon>Bacillati</taxon>
        <taxon>Bacillota</taxon>
        <taxon>Clostridia</taxon>
        <taxon>Christensenellales</taxon>
        <taxon>Christensenellaceae</taxon>
        <taxon>Christensenella</taxon>
    </lineage>
</organism>
<comment type="function">
    <text evidence="5 7">Participates in transcription elongation, termination and antitermination.</text>
</comment>
<dbReference type="Pfam" id="PF00467">
    <property type="entry name" value="KOW"/>
    <property type="match status" value="1"/>
</dbReference>
<evidence type="ECO:0000313" key="11">
    <source>
        <dbReference type="EMBL" id="XCC63188.1"/>
    </source>
</evidence>
<proteinExistence type="inferred from homology"/>
<dbReference type="GO" id="GO:0032784">
    <property type="term" value="P:regulation of DNA-templated transcription elongation"/>
    <property type="evidence" value="ECO:0007669"/>
    <property type="project" value="InterPro"/>
</dbReference>
<dbReference type="GO" id="GO:0005829">
    <property type="term" value="C:cytosol"/>
    <property type="evidence" value="ECO:0007669"/>
    <property type="project" value="TreeGrafter"/>
</dbReference>
<feature type="region of interest" description="Disordered" evidence="8">
    <location>
        <begin position="1"/>
        <end position="33"/>
    </location>
</feature>
<dbReference type="InterPro" id="IPR006645">
    <property type="entry name" value="NGN-like_dom"/>
</dbReference>
<dbReference type="FunFam" id="3.30.70.940:FF:000002">
    <property type="entry name" value="Transcription termination/antitermination protein NusG"/>
    <property type="match status" value="1"/>
</dbReference>
<dbReference type="PANTHER" id="PTHR30265:SF2">
    <property type="entry name" value="TRANSCRIPTION TERMINATION_ANTITERMINATION PROTEIN NUSG"/>
    <property type="match status" value="1"/>
</dbReference>
<dbReference type="GO" id="GO:0006354">
    <property type="term" value="P:DNA-templated transcription elongation"/>
    <property type="evidence" value="ECO:0007669"/>
    <property type="project" value="UniProtKB-UniRule"/>
</dbReference>
<dbReference type="PANTHER" id="PTHR30265">
    <property type="entry name" value="RHO-INTERACTING TRANSCRIPTION TERMINATION FACTOR NUSG"/>
    <property type="match status" value="1"/>
</dbReference>
<dbReference type="InterPro" id="IPR047050">
    <property type="entry name" value="NGN"/>
</dbReference>
<dbReference type="GO" id="GO:0031564">
    <property type="term" value="P:transcription antitermination"/>
    <property type="evidence" value="ECO:0007669"/>
    <property type="project" value="UniProtKB-UniRule"/>
</dbReference>
<reference evidence="11" key="1">
    <citation type="submission" date="2023-02" db="EMBL/GenBank/DDBJ databases">
        <title>Gut commensal Christensenella minuta modulates host metabolism via a new class of secondary bile acids.</title>
        <authorList>
            <person name="Liu C."/>
        </authorList>
    </citation>
    <scope>NUCLEOTIDE SEQUENCE</scope>
    <source>
        <strain evidence="11">CA70</strain>
    </source>
</reference>
<sequence>MSMDKNGPEDVLIPEGNTNIERPAEEKEERPKFLKQEKTDKPYWYVVYTYSGYENKVMDNLLKTVENHNLHDTIMDVKVPMEESVEVKNGKKRHVSRKMFPGYVMVKMFLTDESWYVVRNTRGVTGFVGPSSKPIPLSDAEVRAMGIENVRISLDVEVGNNVIVTSGPLESFVGVVEEVNTERQKVRVLVSMFGRDTSVELDFVQVKRI</sequence>
<gene>
    <name evidence="5 11" type="primary">nusG</name>
    <name evidence="11" type="ORF">PUP29_04540</name>
</gene>
<feature type="compositionally biased region" description="Basic and acidic residues" evidence="8">
    <location>
        <begin position="22"/>
        <end position="33"/>
    </location>
</feature>
<evidence type="ECO:0000256" key="7">
    <source>
        <dbReference type="RuleBase" id="RU000538"/>
    </source>
</evidence>
<evidence type="ECO:0000256" key="3">
    <source>
        <dbReference type="ARBA" id="ARBA00023015"/>
    </source>
</evidence>
<dbReference type="NCBIfam" id="TIGR00922">
    <property type="entry name" value="nusG"/>
    <property type="match status" value="1"/>
</dbReference>
<dbReference type="InterPro" id="IPR008991">
    <property type="entry name" value="Translation_prot_SH3-like_sf"/>
</dbReference>
<dbReference type="Gene3D" id="2.30.30.30">
    <property type="match status" value="1"/>
</dbReference>
<evidence type="ECO:0000256" key="6">
    <source>
        <dbReference type="NCBIfam" id="TIGR00922"/>
    </source>
</evidence>
<dbReference type="InterPro" id="IPR043425">
    <property type="entry name" value="NusG-like"/>
</dbReference>
<evidence type="ECO:0000256" key="2">
    <source>
        <dbReference type="ARBA" id="ARBA00022814"/>
    </source>
</evidence>
<dbReference type="SUPFAM" id="SSF82679">
    <property type="entry name" value="N-utilization substance G protein NusG, N-terminal domain"/>
    <property type="match status" value="1"/>
</dbReference>
<dbReference type="Pfam" id="PF02357">
    <property type="entry name" value="NusG"/>
    <property type="match status" value="1"/>
</dbReference>
<dbReference type="CDD" id="cd06091">
    <property type="entry name" value="KOW_NusG"/>
    <property type="match status" value="1"/>
</dbReference>
<feature type="domain" description="NusG-like N-terminal" evidence="9">
    <location>
        <begin position="41"/>
        <end position="149"/>
    </location>
</feature>
<dbReference type="InterPro" id="IPR036735">
    <property type="entry name" value="NGN_dom_sf"/>
</dbReference>